<gene>
    <name evidence="3" type="ordered locus">Metme_2729</name>
</gene>
<dbReference type="RefSeq" id="WP_013819348.1">
    <property type="nucleotide sequence ID" value="NC_015572.1"/>
</dbReference>
<dbReference type="InterPro" id="IPR012373">
    <property type="entry name" value="Ferrdict_sens_TM"/>
</dbReference>
<dbReference type="eggNOG" id="COG3712">
    <property type="taxonomic scope" value="Bacteria"/>
</dbReference>
<evidence type="ECO:0000259" key="1">
    <source>
        <dbReference type="Pfam" id="PF04773"/>
    </source>
</evidence>
<keyword evidence="4" id="KW-1185">Reference proteome</keyword>
<dbReference type="AlphaFoldDB" id="F9ZZ87"/>
<dbReference type="InterPro" id="IPR006860">
    <property type="entry name" value="FecR"/>
</dbReference>
<dbReference type="OrthoDB" id="1099576at2"/>
<dbReference type="Pfam" id="PF04773">
    <property type="entry name" value="FecR"/>
    <property type="match status" value="1"/>
</dbReference>
<proteinExistence type="predicted"/>
<feature type="domain" description="FecR N-terminal" evidence="2">
    <location>
        <begin position="16"/>
        <end position="55"/>
    </location>
</feature>
<dbReference type="InterPro" id="IPR032623">
    <property type="entry name" value="FecR_N"/>
</dbReference>
<name>F9ZZ87_METMM</name>
<reference evidence="4" key="3">
    <citation type="submission" date="2011-05" db="EMBL/GenBank/DDBJ databases">
        <title>Complete sequence of Methylomonas methanica MC09.</title>
        <authorList>
            <consortium name="US DOE Joint Genome Institute"/>
            <person name="Lucas S."/>
            <person name="Han J."/>
            <person name="Lapidus A."/>
            <person name="Cheng J.-F."/>
            <person name="Goodwin L."/>
            <person name="Pitluck S."/>
            <person name="Peters L."/>
            <person name="Mikhailova N."/>
            <person name="Teshima H."/>
            <person name="Han C."/>
            <person name="Tapia R."/>
            <person name="Land M."/>
            <person name="Hauser L."/>
            <person name="Kyrpides N."/>
            <person name="Ivanova N."/>
            <person name="Pagani I."/>
            <person name="Stein L."/>
            <person name="Woyke T."/>
        </authorList>
    </citation>
    <scope>NUCLEOTIDE SEQUENCE [LARGE SCALE GENOMIC DNA]</scope>
    <source>
        <strain evidence="4">MC09</strain>
    </source>
</reference>
<dbReference type="HOGENOM" id="CLU_050192_0_0_6"/>
<protein>
    <submittedName>
        <fullName evidence="3">Anti-FecI sigma factor, FecR</fullName>
    </submittedName>
</protein>
<reference evidence="3 4" key="1">
    <citation type="journal article" date="2011" name="J. Bacteriol.">
        <title>Complete Genome Sequence of the Aerobic Marine Methanotroph Methylomonas methanica MC09.</title>
        <authorList>
            <person name="Boden R."/>
            <person name="Cunliffe M."/>
            <person name="Scanlan J."/>
            <person name="Moussard H."/>
            <person name="Kits K.D."/>
            <person name="Klotz M.G."/>
            <person name="Jetten M.S."/>
            <person name="Vuilleumier S."/>
            <person name="Han J."/>
            <person name="Peters L."/>
            <person name="Mikhailova N."/>
            <person name="Teshima H."/>
            <person name="Tapia R."/>
            <person name="Kyrpides N."/>
            <person name="Ivanova N."/>
            <person name="Pagani I."/>
            <person name="Cheng J.F."/>
            <person name="Goodwin L."/>
            <person name="Han C."/>
            <person name="Hauser L."/>
            <person name="Land M.L."/>
            <person name="Lapidus A."/>
            <person name="Lucas S."/>
            <person name="Pitluck S."/>
            <person name="Woyke T."/>
            <person name="Stein L."/>
            <person name="Murrell J.C."/>
        </authorList>
    </citation>
    <scope>NUCLEOTIDE SEQUENCE [LARGE SCALE GENOMIC DNA]</scope>
    <source>
        <strain evidence="3 4">MC09</strain>
    </source>
</reference>
<dbReference type="KEGG" id="mmt:Metme_2729"/>
<evidence type="ECO:0000259" key="2">
    <source>
        <dbReference type="Pfam" id="PF16220"/>
    </source>
</evidence>
<dbReference type="PANTHER" id="PTHR30273:SF2">
    <property type="entry name" value="PROTEIN FECR"/>
    <property type="match status" value="1"/>
</dbReference>
<dbReference type="Gene3D" id="2.60.120.1440">
    <property type="match status" value="1"/>
</dbReference>
<dbReference type="PANTHER" id="PTHR30273">
    <property type="entry name" value="PERIPLASMIC SIGNAL SENSOR AND SIGMA FACTOR ACTIVATOR FECR-RELATED"/>
    <property type="match status" value="1"/>
</dbReference>
<dbReference type="STRING" id="857087.Metme_2729"/>
<dbReference type="Pfam" id="PF16220">
    <property type="entry name" value="DUF4880"/>
    <property type="match status" value="1"/>
</dbReference>
<dbReference type="Proteomes" id="UP000008888">
    <property type="component" value="Chromosome"/>
</dbReference>
<feature type="domain" description="FecR protein" evidence="1">
    <location>
        <begin position="113"/>
        <end position="207"/>
    </location>
</feature>
<reference key="2">
    <citation type="submission" date="2011-05" db="EMBL/GenBank/DDBJ databases">
        <title>Complete genome sequence of the aerobic marine methanotroph Methylomonas methanica MC09.</title>
        <authorList>
            <person name="Boden R."/>
            <person name="Cunliffe M."/>
            <person name="Scanlan J."/>
            <person name="Moussard H."/>
            <person name="Kits K.D."/>
            <person name="Klotz M."/>
            <person name="Jetten M."/>
            <person name="Vuilleumier S."/>
            <person name="Han J."/>
            <person name="Peters L."/>
            <person name="Mikhailova N."/>
            <person name="Teshima H."/>
            <person name="Tapia R."/>
            <person name="Kyrpides N."/>
            <person name="Ivanova N."/>
            <person name="Pagani I."/>
            <person name="Cheng J.-F."/>
            <person name="Goodwin L."/>
            <person name="Han C."/>
            <person name="Hauser L."/>
            <person name="Land M."/>
            <person name="Lapidus A."/>
            <person name="Lucas S."/>
            <person name="Pitluck S."/>
            <person name="Woyke T."/>
            <person name="Stein L.Y."/>
            <person name="Murrell C."/>
        </authorList>
    </citation>
    <scope>NUCLEOTIDE SEQUENCE</scope>
    <source>
        <strain>MC09</strain>
    </source>
</reference>
<organism evidence="3 4">
    <name type="scientific">Methylomonas methanica (strain DSM 25384 / MC09)</name>
    <dbReference type="NCBI Taxonomy" id="857087"/>
    <lineage>
        <taxon>Bacteria</taxon>
        <taxon>Pseudomonadati</taxon>
        <taxon>Pseudomonadota</taxon>
        <taxon>Gammaproteobacteria</taxon>
        <taxon>Methylococcales</taxon>
        <taxon>Methylococcaceae</taxon>
        <taxon>Methylomonas</taxon>
    </lineage>
</organism>
<evidence type="ECO:0000313" key="4">
    <source>
        <dbReference type="Proteomes" id="UP000008888"/>
    </source>
</evidence>
<dbReference type="PIRSF" id="PIRSF018266">
    <property type="entry name" value="FecR"/>
    <property type="match status" value="1"/>
</dbReference>
<dbReference type="GO" id="GO:0016989">
    <property type="term" value="F:sigma factor antagonist activity"/>
    <property type="evidence" value="ECO:0007669"/>
    <property type="project" value="TreeGrafter"/>
</dbReference>
<dbReference type="EMBL" id="CP002738">
    <property type="protein sequence ID" value="AEG01113.1"/>
    <property type="molecule type" value="Genomic_DNA"/>
</dbReference>
<accession>F9ZZ87</accession>
<evidence type="ECO:0000313" key="3">
    <source>
        <dbReference type="EMBL" id="AEG01113.1"/>
    </source>
</evidence>
<sequence length="321" mass="36105">MQHKRHSDIDPRVLAQAAEWFALFRSGQVHQSETAEWQAWLVEHPDHQAAWARVEFHIDRFKSLPPKTALAALTAPDLQRRRAIKNLVLLGVVGLSSWQFSRGGYWREWTADYHVVQGEIQTITLADGSTVILDSGSALNVEFGMDLRRLHLISGEIYIETAKDNAAKQRPFVVDTLDGRVRALGTRFSVSQQTDFSQVAVFADTVEIQPSNPSAPKHLLHGGQEARFASHRVESIQPIQLDRPAWSQGVIEADNIPLSEFLLQLNRYRKGYLTCAPEIADMRIIGSFPLKDTDKILASLEASLPIKITNPLPLWVKVLPR</sequence>